<dbReference type="Proteomes" id="UP000464754">
    <property type="component" value="Chromosome"/>
</dbReference>
<dbReference type="SMART" id="SM00530">
    <property type="entry name" value="HTH_XRE"/>
    <property type="match status" value="1"/>
</dbReference>
<dbReference type="InterPro" id="IPR001387">
    <property type="entry name" value="Cro/C1-type_HTH"/>
</dbReference>
<evidence type="ECO:0000256" key="1">
    <source>
        <dbReference type="ARBA" id="ARBA00023125"/>
    </source>
</evidence>
<evidence type="ECO:0000259" key="2">
    <source>
        <dbReference type="PROSITE" id="PS50943"/>
    </source>
</evidence>
<dbReference type="CDD" id="cd00093">
    <property type="entry name" value="HTH_XRE"/>
    <property type="match status" value="1"/>
</dbReference>
<dbReference type="SUPFAM" id="SSF47413">
    <property type="entry name" value="lambda repressor-like DNA-binding domains"/>
    <property type="match status" value="1"/>
</dbReference>
<protein>
    <recommendedName>
        <fullName evidence="2">HTH cro/C1-type domain-containing protein</fullName>
    </recommendedName>
</protein>
<dbReference type="InterPro" id="IPR010982">
    <property type="entry name" value="Lambda_DNA-bd_dom_sf"/>
</dbReference>
<name>A0A6N4TJ52_9FIRM</name>
<dbReference type="PANTHER" id="PTHR46558:SF11">
    <property type="entry name" value="HTH-TYPE TRANSCRIPTIONAL REGULATOR XRE"/>
    <property type="match status" value="1"/>
</dbReference>
<dbReference type="PROSITE" id="PS50943">
    <property type="entry name" value="HTH_CROC1"/>
    <property type="match status" value="1"/>
</dbReference>
<feature type="domain" description="HTH cro/C1-type" evidence="2">
    <location>
        <begin position="11"/>
        <end position="65"/>
    </location>
</feature>
<sequence length="153" mass="17624">MSSKDMIASRIKLLRKEQGLTQKELSNISGISFKSIVNYENKVREPNSKAMAALEKVFNVSGSYLRGETDIREPMLWDDEEIMDQIDKDFLTSMKALSNLCLKQTDKNKKLLFDFFVEFRCLINSVDNDDDLTTITDIMTKNSNALERLIKNK</sequence>
<dbReference type="Pfam" id="PF01381">
    <property type="entry name" value="HTH_3"/>
    <property type="match status" value="1"/>
</dbReference>
<keyword evidence="1" id="KW-0238">DNA-binding</keyword>
<dbReference type="Gene3D" id="1.10.260.40">
    <property type="entry name" value="lambda repressor-like DNA-binding domains"/>
    <property type="match status" value="1"/>
</dbReference>
<gene>
    <name evidence="3" type="ORF">Aargi30884_16600</name>
</gene>
<dbReference type="GO" id="GO:0003677">
    <property type="term" value="F:DNA binding"/>
    <property type="evidence" value="ECO:0007669"/>
    <property type="project" value="UniProtKB-KW"/>
</dbReference>
<dbReference type="AlphaFoldDB" id="A0A6N4TJ52"/>
<dbReference type="PANTHER" id="PTHR46558">
    <property type="entry name" value="TRACRIPTIONAL REGULATORY PROTEIN-RELATED-RELATED"/>
    <property type="match status" value="1"/>
</dbReference>
<dbReference type="RefSeq" id="WP_163052026.1">
    <property type="nucleotide sequence ID" value="NZ_AP019695.1"/>
</dbReference>
<dbReference type="KEGG" id="aarg:Aargi30884_16600"/>
<reference evidence="4" key="1">
    <citation type="submission" date="2019-05" db="EMBL/GenBank/DDBJ databases">
        <title>Complete genome sequencing of Absiella argi strain JCM 30884.</title>
        <authorList>
            <person name="Sakamoto M."/>
            <person name="Murakami T."/>
            <person name="Mori H."/>
        </authorList>
    </citation>
    <scope>NUCLEOTIDE SEQUENCE [LARGE SCALE GENOMIC DNA]</scope>
    <source>
        <strain evidence="4">JCM 30884</strain>
    </source>
</reference>
<organism evidence="3 4">
    <name type="scientific">Amedibacterium intestinale</name>
    <dbReference type="NCBI Taxonomy" id="2583452"/>
    <lineage>
        <taxon>Bacteria</taxon>
        <taxon>Bacillati</taxon>
        <taxon>Bacillota</taxon>
        <taxon>Erysipelotrichia</taxon>
        <taxon>Erysipelotrichales</taxon>
        <taxon>Erysipelotrichaceae</taxon>
        <taxon>Amedibacterium</taxon>
    </lineage>
</organism>
<dbReference type="EMBL" id="AP019695">
    <property type="protein sequence ID" value="BBK22757.1"/>
    <property type="molecule type" value="Genomic_DNA"/>
</dbReference>
<keyword evidence="4" id="KW-1185">Reference proteome</keyword>
<evidence type="ECO:0000313" key="4">
    <source>
        <dbReference type="Proteomes" id="UP000464754"/>
    </source>
</evidence>
<proteinExistence type="predicted"/>
<accession>A0A6N4TJ52</accession>
<evidence type="ECO:0000313" key="3">
    <source>
        <dbReference type="EMBL" id="BBK22757.1"/>
    </source>
</evidence>